<sequence>MGDYCSITEDAKRVAPKLIYLLKRFIDEWGSKKLCVVNNPGFNSAHMPLFMSIGTTGISNNELASKLNVSKQATSKIIKELEAIKMVRSEKSPDDARVVMLHMTEEGAKFYNYLKNQVTELENMYKKEVGAKNYEIAIDVMLKLIKFHESYNCSAASAKELEKV</sequence>
<proteinExistence type="predicted"/>
<name>A0A926NUH4_9SPHI</name>
<dbReference type="InterPro" id="IPR000835">
    <property type="entry name" value="HTH_MarR-typ"/>
</dbReference>
<evidence type="ECO:0000256" key="1">
    <source>
        <dbReference type="ARBA" id="ARBA00023015"/>
    </source>
</evidence>
<keyword evidence="6" id="KW-1185">Reference proteome</keyword>
<dbReference type="GO" id="GO:0003677">
    <property type="term" value="F:DNA binding"/>
    <property type="evidence" value="ECO:0007669"/>
    <property type="project" value="UniProtKB-KW"/>
</dbReference>
<dbReference type="RefSeq" id="WP_191164810.1">
    <property type="nucleotide sequence ID" value="NZ_JACWMX010000007.1"/>
</dbReference>
<comment type="caution">
    <text evidence="5">The sequence shown here is derived from an EMBL/GenBank/DDBJ whole genome shotgun (WGS) entry which is preliminary data.</text>
</comment>
<keyword evidence="2" id="KW-0238">DNA-binding</keyword>
<organism evidence="5 6">
    <name type="scientific">Mucilaginibacter glaciei</name>
    <dbReference type="NCBI Taxonomy" id="2772109"/>
    <lineage>
        <taxon>Bacteria</taxon>
        <taxon>Pseudomonadati</taxon>
        <taxon>Bacteroidota</taxon>
        <taxon>Sphingobacteriia</taxon>
        <taxon>Sphingobacteriales</taxon>
        <taxon>Sphingobacteriaceae</taxon>
        <taxon>Mucilaginibacter</taxon>
    </lineage>
</organism>
<dbReference type="EMBL" id="JACWMX010000007">
    <property type="protein sequence ID" value="MBD1394822.1"/>
    <property type="molecule type" value="Genomic_DNA"/>
</dbReference>
<evidence type="ECO:0000313" key="6">
    <source>
        <dbReference type="Proteomes" id="UP000619078"/>
    </source>
</evidence>
<dbReference type="PANTHER" id="PTHR42756:SF1">
    <property type="entry name" value="TRANSCRIPTIONAL REPRESSOR OF EMRAB OPERON"/>
    <property type="match status" value="1"/>
</dbReference>
<dbReference type="PANTHER" id="PTHR42756">
    <property type="entry name" value="TRANSCRIPTIONAL REGULATOR, MARR"/>
    <property type="match status" value="1"/>
</dbReference>
<evidence type="ECO:0000256" key="2">
    <source>
        <dbReference type="ARBA" id="ARBA00023125"/>
    </source>
</evidence>
<feature type="domain" description="HTH marR-type" evidence="4">
    <location>
        <begin position="15"/>
        <end position="146"/>
    </location>
</feature>
<dbReference type="InterPro" id="IPR036390">
    <property type="entry name" value="WH_DNA-bd_sf"/>
</dbReference>
<gene>
    <name evidence="5" type="ORF">IDJ76_17070</name>
</gene>
<dbReference type="PROSITE" id="PS50995">
    <property type="entry name" value="HTH_MARR_2"/>
    <property type="match status" value="1"/>
</dbReference>
<evidence type="ECO:0000259" key="4">
    <source>
        <dbReference type="PROSITE" id="PS50995"/>
    </source>
</evidence>
<accession>A0A926NUH4</accession>
<dbReference type="Proteomes" id="UP000619078">
    <property type="component" value="Unassembled WGS sequence"/>
</dbReference>
<keyword evidence="1" id="KW-0805">Transcription regulation</keyword>
<protein>
    <submittedName>
        <fullName evidence="5">MarR family transcriptional regulator</fullName>
    </submittedName>
</protein>
<dbReference type="SMART" id="SM00347">
    <property type="entry name" value="HTH_MARR"/>
    <property type="match status" value="1"/>
</dbReference>
<reference evidence="5" key="1">
    <citation type="submission" date="2020-09" db="EMBL/GenBank/DDBJ databases">
        <title>Novel species of Mucilaginibacter isolated from a glacier on the Tibetan Plateau.</title>
        <authorList>
            <person name="Liu Q."/>
            <person name="Xin Y.-H."/>
        </authorList>
    </citation>
    <scope>NUCLEOTIDE SEQUENCE</scope>
    <source>
        <strain evidence="5">ZB1P21</strain>
    </source>
</reference>
<dbReference type="Gene3D" id="1.10.10.10">
    <property type="entry name" value="Winged helix-like DNA-binding domain superfamily/Winged helix DNA-binding domain"/>
    <property type="match status" value="1"/>
</dbReference>
<evidence type="ECO:0000313" key="5">
    <source>
        <dbReference type="EMBL" id="MBD1394822.1"/>
    </source>
</evidence>
<dbReference type="AlphaFoldDB" id="A0A926NUH4"/>
<dbReference type="SUPFAM" id="SSF46785">
    <property type="entry name" value="Winged helix' DNA-binding domain"/>
    <property type="match status" value="1"/>
</dbReference>
<dbReference type="InterPro" id="IPR036388">
    <property type="entry name" value="WH-like_DNA-bd_sf"/>
</dbReference>
<dbReference type="Pfam" id="PF01047">
    <property type="entry name" value="MarR"/>
    <property type="match status" value="1"/>
</dbReference>
<evidence type="ECO:0000256" key="3">
    <source>
        <dbReference type="ARBA" id="ARBA00023163"/>
    </source>
</evidence>
<keyword evidence="3" id="KW-0804">Transcription</keyword>
<dbReference type="GO" id="GO:0003700">
    <property type="term" value="F:DNA-binding transcription factor activity"/>
    <property type="evidence" value="ECO:0007669"/>
    <property type="project" value="InterPro"/>
</dbReference>